<dbReference type="InParanoid" id="T0PH97"/>
<dbReference type="GeneID" id="19958095"/>
<feature type="compositionally biased region" description="Basic and acidic residues" evidence="1">
    <location>
        <begin position="672"/>
        <end position="682"/>
    </location>
</feature>
<name>T0PH97_SAPDV</name>
<dbReference type="RefSeq" id="XP_008621832.1">
    <property type="nucleotide sequence ID" value="XM_008623610.1"/>
</dbReference>
<dbReference type="OrthoDB" id="85427at2759"/>
<dbReference type="VEuPathDB" id="FungiDB:SDRG_17368"/>
<dbReference type="Proteomes" id="UP000030762">
    <property type="component" value="Unassembled WGS sequence"/>
</dbReference>
<reference evidence="2 3" key="1">
    <citation type="submission" date="2012-04" db="EMBL/GenBank/DDBJ databases">
        <title>The Genome Sequence of Saprolegnia declina VS20.</title>
        <authorList>
            <consortium name="The Broad Institute Genome Sequencing Platform"/>
            <person name="Russ C."/>
            <person name="Nusbaum C."/>
            <person name="Tyler B."/>
            <person name="van West P."/>
            <person name="Dieguez-Uribeondo J."/>
            <person name="de Bruijn I."/>
            <person name="Tripathy S."/>
            <person name="Jiang R."/>
            <person name="Young S.K."/>
            <person name="Zeng Q."/>
            <person name="Gargeya S."/>
            <person name="Fitzgerald M."/>
            <person name="Haas B."/>
            <person name="Abouelleil A."/>
            <person name="Alvarado L."/>
            <person name="Arachchi H.M."/>
            <person name="Berlin A."/>
            <person name="Chapman S.B."/>
            <person name="Goldberg J."/>
            <person name="Griggs A."/>
            <person name="Gujja S."/>
            <person name="Hansen M."/>
            <person name="Howarth C."/>
            <person name="Imamovic A."/>
            <person name="Larimer J."/>
            <person name="McCowen C."/>
            <person name="Montmayeur A."/>
            <person name="Murphy C."/>
            <person name="Neiman D."/>
            <person name="Pearson M."/>
            <person name="Priest M."/>
            <person name="Roberts A."/>
            <person name="Saif S."/>
            <person name="Shea T."/>
            <person name="Sisk P."/>
            <person name="Sykes S."/>
            <person name="Wortman J."/>
            <person name="Nusbaum C."/>
            <person name="Birren B."/>
        </authorList>
    </citation>
    <scope>NUCLEOTIDE SEQUENCE [LARGE SCALE GENOMIC DNA]</scope>
    <source>
        <strain evidence="2 3">VS20</strain>
    </source>
</reference>
<feature type="region of interest" description="Disordered" evidence="1">
    <location>
        <begin position="662"/>
        <end position="688"/>
    </location>
</feature>
<dbReference type="AlphaFoldDB" id="T0PH97"/>
<dbReference type="OMA" id="WPVYACI"/>
<accession>T0PH97</accession>
<dbReference type="EMBL" id="JH767432">
    <property type="protein sequence ID" value="EQC24739.1"/>
    <property type="molecule type" value="Genomic_DNA"/>
</dbReference>
<protein>
    <submittedName>
        <fullName evidence="2">Uncharacterized protein</fullName>
    </submittedName>
</protein>
<gene>
    <name evidence="2" type="ORF">SDRG_17368</name>
</gene>
<sequence length="761" mass="82749">MARHQYMRKSHVMVLPEQVSDESRAQVAPGALDWPVYACITAVASARRGPKVLTFTTLPTEGSPETSFTMPKDECTFAFASAREARSNAGALLRRFVLFRLNGSATAGQVVAVRESGKTLTVTNARGTYDVGADEVQRCHPIGAAALWGMEVELGDGAMATRRLAATALLLESMRSRVEDPVNGSRDLAAVFQGTADDARPTADTRLEIRAPATGARTTLSVQHVVDFFFFAADGRERPVDVAVGATFWQDPRFDDAGGEDPDDVEAHDEEEVPVVVTIRRPVDIVQLLPQERVLDAASPPERIIDAAPLPERILEAVPRPAGEFWEQGNAVPPPGLDAGAPTWPPVGAAPHQELLAPGAHLPVPLSHGIPSHWHSGSASATALAPYANPAGLHPGHWTPGQRSCTLAGSRFAPLPAAVETLPSSEAASAAAIARQLVQAAEEARSKRQRTEFELNPVVHGLHYITANAHTAGWSLQRFTEDVQTNRELLFYKHPEVVRALYSFDFGSGRLSLAHLQRRTQAQIDHWTRLHMDLTGAKTSGTTATTLAHAMSPEALAGALDMLSIYTERYCAPVVQQFVAKAGRLLRHMMSESQVTAHTASYVARWFDWALECFRLDMANDVRGDAAVLTHWFSHEHLHTSSPMLVSMARSAQDSRILELMASQAKPQRSPKTKDGVAKDGTNRVSSSIKQLVPKLNKMELCLRYVSNKRCEGKQACKNPGQGQKRAHFTPSEPLDPSVIEYINESLGGLQKQFIQLDASA</sequence>
<proteinExistence type="predicted"/>
<evidence type="ECO:0000313" key="3">
    <source>
        <dbReference type="Proteomes" id="UP000030762"/>
    </source>
</evidence>
<evidence type="ECO:0000256" key="1">
    <source>
        <dbReference type="SAM" id="MobiDB-lite"/>
    </source>
</evidence>
<dbReference type="eggNOG" id="ENOG502SMF6">
    <property type="taxonomic scope" value="Eukaryota"/>
</dbReference>
<feature type="region of interest" description="Disordered" evidence="1">
    <location>
        <begin position="714"/>
        <end position="735"/>
    </location>
</feature>
<organism evidence="2 3">
    <name type="scientific">Saprolegnia diclina (strain VS20)</name>
    <dbReference type="NCBI Taxonomy" id="1156394"/>
    <lineage>
        <taxon>Eukaryota</taxon>
        <taxon>Sar</taxon>
        <taxon>Stramenopiles</taxon>
        <taxon>Oomycota</taxon>
        <taxon>Saprolegniomycetes</taxon>
        <taxon>Saprolegniales</taxon>
        <taxon>Saprolegniaceae</taxon>
        <taxon>Saprolegnia</taxon>
    </lineage>
</organism>
<evidence type="ECO:0000313" key="2">
    <source>
        <dbReference type="EMBL" id="EQC24739.1"/>
    </source>
</evidence>
<keyword evidence="3" id="KW-1185">Reference proteome</keyword>